<feature type="region of interest" description="Disordered" evidence="6">
    <location>
        <begin position="59"/>
        <end position="109"/>
    </location>
</feature>
<dbReference type="InterPro" id="IPR002060">
    <property type="entry name" value="Squ/phyt_synthse"/>
</dbReference>
<evidence type="ECO:0000256" key="6">
    <source>
        <dbReference type="SAM" id="MobiDB-lite"/>
    </source>
</evidence>
<keyword evidence="4" id="KW-0808">Transferase</keyword>
<dbReference type="SFLD" id="SFLDG01212">
    <property type="entry name" value="Phytoene_synthase_like"/>
    <property type="match status" value="1"/>
</dbReference>
<dbReference type="EC" id="2.5.1.32" evidence="3"/>
<feature type="compositionally biased region" description="Basic and acidic residues" evidence="6">
    <location>
        <begin position="94"/>
        <end position="106"/>
    </location>
</feature>
<accession>A0AAV9IVL8</accession>
<evidence type="ECO:0000313" key="8">
    <source>
        <dbReference type="Proteomes" id="UP001301350"/>
    </source>
</evidence>
<dbReference type="InterPro" id="IPR019845">
    <property type="entry name" value="Squalene/phytoene_synthase_CS"/>
</dbReference>
<proteinExistence type="inferred from homology"/>
<feature type="region of interest" description="Disordered" evidence="6">
    <location>
        <begin position="124"/>
        <end position="169"/>
    </location>
</feature>
<dbReference type="CDD" id="cd00683">
    <property type="entry name" value="Trans_IPPS_HH"/>
    <property type="match status" value="1"/>
</dbReference>
<feature type="region of interest" description="Disordered" evidence="6">
    <location>
        <begin position="1"/>
        <end position="22"/>
    </location>
</feature>
<dbReference type="InterPro" id="IPR008949">
    <property type="entry name" value="Isoprenoid_synthase_dom_sf"/>
</dbReference>
<feature type="compositionally biased region" description="Polar residues" evidence="6">
    <location>
        <begin position="153"/>
        <end position="164"/>
    </location>
</feature>
<protein>
    <recommendedName>
        <fullName evidence="3">15-cis-phytoene synthase</fullName>
        <ecNumber evidence="3">2.5.1.32</ecNumber>
    </recommendedName>
</protein>
<organism evidence="7 8">
    <name type="scientific">Cyanidium caldarium</name>
    <name type="common">Red alga</name>
    <dbReference type="NCBI Taxonomy" id="2771"/>
    <lineage>
        <taxon>Eukaryota</taxon>
        <taxon>Rhodophyta</taxon>
        <taxon>Bangiophyceae</taxon>
        <taxon>Cyanidiales</taxon>
        <taxon>Cyanidiaceae</taxon>
        <taxon>Cyanidium</taxon>
    </lineage>
</organism>
<dbReference type="PANTHER" id="PTHR31480">
    <property type="entry name" value="BIFUNCTIONAL LYCOPENE CYCLASE/PHYTOENE SYNTHASE"/>
    <property type="match status" value="1"/>
</dbReference>
<dbReference type="Proteomes" id="UP001301350">
    <property type="component" value="Unassembled WGS sequence"/>
</dbReference>
<dbReference type="Pfam" id="PF00494">
    <property type="entry name" value="SQS_PSY"/>
    <property type="match status" value="1"/>
</dbReference>
<comment type="caution">
    <text evidence="7">The sequence shown here is derived from an EMBL/GenBank/DDBJ whole genome shotgun (WGS) entry which is preliminary data.</text>
</comment>
<evidence type="ECO:0000256" key="2">
    <source>
        <dbReference type="ARBA" id="ARBA00006251"/>
    </source>
</evidence>
<keyword evidence="5" id="KW-0125">Carotenoid biosynthesis</keyword>
<evidence type="ECO:0000256" key="5">
    <source>
        <dbReference type="ARBA" id="ARBA00022746"/>
    </source>
</evidence>
<keyword evidence="8" id="KW-1185">Reference proteome</keyword>
<dbReference type="GO" id="GO:0051996">
    <property type="term" value="F:squalene synthase [NAD(P)H] activity"/>
    <property type="evidence" value="ECO:0007669"/>
    <property type="project" value="InterPro"/>
</dbReference>
<dbReference type="InterPro" id="IPR044843">
    <property type="entry name" value="Trans_IPPS_bact-type"/>
</dbReference>
<dbReference type="EMBL" id="JANCYW010000007">
    <property type="protein sequence ID" value="KAK4536145.1"/>
    <property type="molecule type" value="Genomic_DNA"/>
</dbReference>
<comment type="similarity">
    <text evidence="2">Belongs to the phytoene/squalene synthase family.</text>
</comment>
<dbReference type="AlphaFoldDB" id="A0AAV9IVL8"/>
<evidence type="ECO:0000313" key="7">
    <source>
        <dbReference type="EMBL" id="KAK4536145.1"/>
    </source>
</evidence>
<dbReference type="InterPro" id="IPR033904">
    <property type="entry name" value="Trans_IPPS_HH"/>
</dbReference>
<comment type="catalytic activity">
    <reaction evidence="1">
        <text>2 (2E,6E,10E)-geranylgeranyl diphosphate = 15-cis-phytoene + 2 diphosphate</text>
        <dbReference type="Rhea" id="RHEA:34475"/>
        <dbReference type="ChEBI" id="CHEBI:27787"/>
        <dbReference type="ChEBI" id="CHEBI:33019"/>
        <dbReference type="ChEBI" id="CHEBI:58756"/>
        <dbReference type="EC" id="2.5.1.32"/>
    </reaction>
</comment>
<dbReference type="PROSITE" id="PS01045">
    <property type="entry name" value="SQUALEN_PHYTOEN_SYN_2"/>
    <property type="match status" value="1"/>
</dbReference>
<evidence type="ECO:0000256" key="4">
    <source>
        <dbReference type="ARBA" id="ARBA00022679"/>
    </source>
</evidence>
<reference evidence="7 8" key="1">
    <citation type="submission" date="2022-07" db="EMBL/GenBank/DDBJ databases">
        <title>Genome-wide signatures of adaptation to extreme environments.</title>
        <authorList>
            <person name="Cho C.H."/>
            <person name="Yoon H.S."/>
        </authorList>
    </citation>
    <scope>NUCLEOTIDE SEQUENCE [LARGE SCALE GENOMIC DNA]</scope>
    <source>
        <strain evidence="7 8">DBV 063 E5</strain>
    </source>
</reference>
<name>A0AAV9IVL8_CYACA</name>
<evidence type="ECO:0000256" key="3">
    <source>
        <dbReference type="ARBA" id="ARBA00012396"/>
    </source>
</evidence>
<dbReference type="GO" id="GO:0004311">
    <property type="term" value="F:geranylgeranyl diphosphate synthase activity"/>
    <property type="evidence" value="ECO:0007669"/>
    <property type="project" value="InterPro"/>
</dbReference>
<sequence length="512" mass="58418">MLRRSCSPHKSELGASPHPSSCMFTAPAKWGITPHRVRRDRRPSSVCRNRRRVWCCREGSETTSVDEPGAPRDQRSAGTPNGSPPPGDNAASAPRRDSRTPLRRDSSAILQRVIGTLSRLDQADDCRDSSADMGKPPAAAPLADNGRTGSGGRMTTISPPSTRPTLPWDTTGGAVGLSLLERQLSFERRKDKLLRQAYHECGRITSIFAKTFYLGTLFLPEHKRNAVWAVYVWCRRTDDLVDGPRVRQRDALLRYALTDWEHRLRMTWHGHPRDALDLALYDTVSRFPQLRMEPFSDMIQGMLMDVNRTRYHNFDELYLYCYRVAGTVGLMTLPIMGVSPERCTHLAEAAEPALALGVALQLTNILRDVGEDAIRGRIYLPLDEMEHFGYSPDELMRGVVNENYRRLLRFQVTRVRGYYRTAEHGIAKLHPDARLPIRASLDMYRQILDSIEDNDYDNFHRRAYVSRVRKTLTLPVSWLRVQQAEGTALGRLWGRFDRAFMQRGRRMGEEEL</sequence>
<dbReference type="GO" id="GO:0016117">
    <property type="term" value="P:carotenoid biosynthetic process"/>
    <property type="evidence" value="ECO:0007669"/>
    <property type="project" value="UniProtKB-KW"/>
</dbReference>
<evidence type="ECO:0000256" key="1">
    <source>
        <dbReference type="ARBA" id="ARBA00001805"/>
    </source>
</evidence>
<gene>
    <name evidence="7" type="ORF">CDCA_CDCA07G2170</name>
</gene>
<dbReference type="SFLD" id="SFLDG01018">
    <property type="entry name" value="Squalene/Phytoene_Synthase_Lik"/>
    <property type="match status" value="1"/>
</dbReference>
<dbReference type="SUPFAM" id="SSF48576">
    <property type="entry name" value="Terpenoid synthases"/>
    <property type="match status" value="1"/>
</dbReference>
<dbReference type="SFLD" id="SFLDS00005">
    <property type="entry name" value="Isoprenoid_Synthase_Type_I"/>
    <property type="match status" value="1"/>
</dbReference>
<dbReference type="FunFam" id="1.10.600.10:FF:000004">
    <property type="entry name" value="Phytoene synthase chloroplastic"/>
    <property type="match status" value="1"/>
</dbReference>
<dbReference type="Gene3D" id="1.10.600.10">
    <property type="entry name" value="Farnesyl Diphosphate Synthase"/>
    <property type="match status" value="1"/>
</dbReference>